<dbReference type="EMBL" id="MLJW01005131">
    <property type="protein sequence ID" value="OIQ68747.1"/>
    <property type="molecule type" value="Genomic_DNA"/>
</dbReference>
<reference evidence="2" key="1">
    <citation type="submission" date="2016-10" db="EMBL/GenBank/DDBJ databases">
        <title>Sequence of Gallionella enrichment culture.</title>
        <authorList>
            <person name="Poehlein A."/>
            <person name="Muehling M."/>
            <person name="Daniel R."/>
        </authorList>
    </citation>
    <scope>NUCLEOTIDE SEQUENCE</scope>
</reference>
<protein>
    <submittedName>
        <fullName evidence="2">Serine/threonine phosphatase stp</fullName>
        <ecNumber evidence="2">3.1.3.16</ecNumber>
    </submittedName>
</protein>
<dbReference type="InterPro" id="IPR036457">
    <property type="entry name" value="PPM-type-like_dom_sf"/>
</dbReference>
<dbReference type="SMART" id="SM00332">
    <property type="entry name" value="PP2Cc"/>
    <property type="match status" value="1"/>
</dbReference>
<dbReference type="SMART" id="SM00331">
    <property type="entry name" value="PP2C_SIG"/>
    <property type="match status" value="1"/>
</dbReference>
<dbReference type="InterPro" id="IPR001932">
    <property type="entry name" value="PPM-type_phosphatase-like_dom"/>
</dbReference>
<dbReference type="SUPFAM" id="SSF81606">
    <property type="entry name" value="PP2C-like"/>
    <property type="match status" value="1"/>
</dbReference>
<sequence>MRFSIYQSSRQGGRRYNQDRIAYSYSRDALLMVIADGMGGHLHGEIAAQITVKTLAEMFQRHTRPKLRDPASFLHGAIQRAHDAINEYTRKEKLPDAPHTTCVACVIQDDTVWWAHAGDSRLYLFSNHGLITRTHDHSTVQQLCDDGLITEEDMKTHPDRNKVYNCLGGFLVPEIEVSRPMPLSEQDTILMCTDGLWGMLTTEQMATTLRTFPLARAIEFLMDHAELRAGRHGDNLSVIAMTWESHDANDSQTVSTVAMPLNTFTTKMDEFTPSPADLAEDEVERAIAEIQNTIKKFSENNR</sequence>
<dbReference type="PANTHER" id="PTHR13832">
    <property type="entry name" value="PROTEIN PHOSPHATASE 2C"/>
    <property type="match status" value="1"/>
</dbReference>
<feature type="domain" description="PPM-type phosphatase" evidence="1">
    <location>
        <begin position="4"/>
        <end position="243"/>
    </location>
</feature>
<comment type="caution">
    <text evidence="2">The sequence shown here is derived from an EMBL/GenBank/DDBJ whole genome shotgun (WGS) entry which is preliminary data.</text>
</comment>
<dbReference type="CDD" id="cd00143">
    <property type="entry name" value="PP2Cc"/>
    <property type="match status" value="1"/>
</dbReference>
<dbReference type="PANTHER" id="PTHR13832:SF860">
    <property type="entry name" value="PROTEIN PHOSPHATASE PHPP"/>
    <property type="match status" value="1"/>
</dbReference>
<name>A0A1J5PTY7_9ZZZZ</name>
<dbReference type="PROSITE" id="PS51746">
    <property type="entry name" value="PPM_2"/>
    <property type="match status" value="1"/>
</dbReference>
<dbReference type="InterPro" id="IPR015655">
    <property type="entry name" value="PP2C"/>
</dbReference>
<dbReference type="GO" id="GO:0004722">
    <property type="term" value="F:protein serine/threonine phosphatase activity"/>
    <property type="evidence" value="ECO:0007669"/>
    <property type="project" value="UniProtKB-EC"/>
</dbReference>
<dbReference type="AlphaFoldDB" id="A0A1J5PTY7"/>
<keyword evidence="2" id="KW-0378">Hydrolase</keyword>
<dbReference type="Pfam" id="PF13672">
    <property type="entry name" value="PP2C_2"/>
    <property type="match status" value="1"/>
</dbReference>
<gene>
    <name evidence="2" type="primary">stp_30</name>
    <name evidence="2" type="ORF">GALL_496570</name>
</gene>
<evidence type="ECO:0000313" key="2">
    <source>
        <dbReference type="EMBL" id="OIQ68747.1"/>
    </source>
</evidence>
<accession>A0A1J5PTY7</accession>
<proteinExistence type="predicted"/>
<dbReference type="EC" id="3.1.3.16" evidence="2"/>
<organism evidence="2">
    <name type="scientific">mine drainage metagenome</name>
    <dbReference type="NCBI Taxonomy" id="410659"/>
    <lineage>
        <taxon>unclassified sequences</taxon>
        <taxon>metagenomes</taxon>
        <taxon>ecological metagenomes</taxon>
    </lineage>
</organism>
<dbReference type="Gene3D" id="3.60.40.10">
    <property type="entry name" value="PPM-type phosphatase domain"/>
    <property type="match status" value="1"/>
</dbReference>
<evidence type="ECO:0000259" key="1">
    <source>
        <dbReference type="PROSITE" id="PS51746"/>
    </source>
</evidence>